<feature type="region of interest" description="Disordered" evidence="1">
    <location>
        <begin position="202"/>
        <end position="264"/>
    </location>
</feature>
<dbReference type="Proteomes" id="UP000249619">
    <property type="component" value="Unassembled WGS sequence"/>
</dbReference>
<protein>
    <submittedName>
        <fullName evidence="2">Uncharacterized protein</fullName>
    </submittedName>
</protein>
<dbReference type="OrthoDB" id="4776522at2759"/>
<name>A0A364N218_STELY</name>
<dbReference type="AlphaFoldDB" id="A0A364N218"/>
<dbReference type="EMBL" id="QGDH01000070">
    <property type="protein sequence ID" value="RAR09945.1"/>
    <property type="molecule type" value="Genomic_DNA"/>
</dbReference>
<comment type="caution">
    <text evidence="2">The sequence shown here is derived from an EMBL/GenBank/DDBJ whole genome shotgun (WGS) entry which is preliminary data.</text>
</comment>
<sequence>MGKRMRASNCTHVEMDRVFGQDQQCYVCGHSPPIGFLYECKQDAESQSLGDLISRKTSKIVTLKSELRKELERCGLSQSVIITAEGGHYTHQQLGKLKQQKLELRQTITDVQQANQANDVMSRLAAMAKAPYSTDGALNSTPVADTKTQGCAFKACHTCRPYYRERVCISFDAVVAGEFPPMTREDIGKLPVKSAQVMRSIGNTARPLPSSMTLDTTPSTRPTSKSLATSTDAPHTASSNTTDSSELTFKTTQTDIEEISAQRRPRRKFYRMGRRSSGDITRDISRGTSLLTPQGLKSAVQGIFRPGRESSSSGSSITLPLARTGTVRNKMGANSVREFDIGALRRVKKEKEHNDIRNGTYNGSFEHVALTANLPDLSNRCEESVVITPGSEFSSYTFATEEGDEIEVNGVAFTEEAAELHTPDLIAIHVPVTGITAQKSSSMIKTIEIDGNEERLGGGVGFQSIMAQV</sequence>
<evidence type="ECO:0000256" key="1">
    <source>
        <dbReference type="SAM" id="MobiDB-lite"/>
    </source>
</evidence>
<keyword evidence="3" id="KW-1185">Reference proteome</keyword>
<gene>
    <name evidence="2" type="ORF">DDE83_005254</name>
</gene>
<evidence type="ECO:0000313" key="3">
    <source>
        <dbReference type="Proteomes" id="UP000249619"/>
    </source>
</evidence>
<organism evidence="2 3">
    <name type="scientific">Stemphylium lycopersici</name>
    <name type="common">Tomato gray leaf spot disease fungus</name>
    <name type="synonym">Thyrospora lycopersici</name>
    <dbReference type="NCBI Taxonomy" id="183478"/>
    <lineage>
        <taxon>Eukaryota</taxon>
        <taxon>Fungi</taxon>
        <taxon>Dikarya</taxon>
        <taxon>Ascomycota</taxon>
        <taxon>Pezizomycotina</taxon>
        <taxon>Dothideomycetes</taxon>
        <taxon>Pleosporomycetidae</taxon>
        <taxon>Pleosporales</taxon>
        <taxon>Pleosporineae</taxon>
        <taxon>Pleosporaceae</taxon>
        <taxon>Stemphylium</taxon>
    </lineage>
</organism>
<reference evidence="3" key="1">
    <citation type="submission" date="2018-05" db="EMBL/GenBank/DDBJ databases">
        <title>Draft genome sequence of Stemphylium lycopersici strain CIDEFI 213.</title>
        <authorList>
            <person name="Medina R."/>
            <person name="Franco M.E.E."/>
            <person name="Lucentini C.G."/>
            <person name="Saparrat M.C.N."/>
            <person name="Balatti P.A."/>
        </authorList>
    </citation>
    <scope>NUCLEOTIDE SEQUENCE [LARGE SCALE GENOMIC DNA]</scope>
    <source>
        <strain evidence="3">CIDEFI 213</strain>
    </source>
</reference>
<feature type="compositionally biased region" description="Polar residues" evidence="1">
    <location>
        <begin position="210"/>
        <end position="254"/>
    </location>
</feature>
<proteinExistence type="predicted"/>
<evidence type="ECO:0000313" key="2">
    <source>
        <dbReference type="EMBL" id="RAR09945.1"/>
    </source>
</evidence>
<accession>A0A364N218</accession>